<evidence type="ECO:0000313" key="3">
    <source>
        <dbReference type="EMBL" id="TKD08521.1"/>
    </source>
</evidence>
<dbReference type="Pfam" id="PF08308">
    <property type="entry name" value="PEGA"/>
    <property type="match status" value="1"/>
</dbReference>
<feature type="region of interest" description="Disordered" evidence="1">
    <location>
        <begin position="1"/>
        <end position="20"/>
    </location>
</feature>
<gene>
    <name evidence="3" type="ORF">E8A74_14605</name>
</gene>
<evidence type="ECO:0000259" key="2">
    <source>
        <dbReference type="Pfam" id="PF08308"/>
    </source>
</evidence>
<organism evidence="3 4">
    <name type="scientific">Polyangium fumosum</name>
    <dbReference type="NCBI Taxonomy" id="889272"/>
    <lineage>
        <taxon>Bacteria</taxon>
        <taxon>Pseudomonadati</taxon>
        <taxon>Myxococcota</taxon>
        <taxon>Polyangia</taxon>
        <taxon>Polyangiales</taxon>
        <taxon>Polyangiaceae</taxon>
        <taxon>Polyangium</taxon>
    </lineage>
</organism>
<feature type="region of interest" description="Disordered" evidence="1">
    <location>
        <begin position="139"/>
        <end position="166"/>
    </location>
</feature>
<evidence type="ECO:0000256" key="1">
    <source>
        <dbReference type="SAM" id="MobiDB-lite"/>
    </source>
</evidence>
<reference evidence="3 4" key="1">
    <citation type="submission" date="2019-04" db="EMBL/GenBank/DDBJ databases">
        <authorList>
            <person name="Li Y."/>
            <person name="Wang J."/>
        </authorList>
    </citation>
    <scope>NUCLEOTIDE SEQUENCE [LARGE SCALE GENOMIC DNA]</scope>
    <source>
        <strain evidence="3 4">DSM 14668</strain>
    </source>
</reference>
<dbReference type="Proteomes" id="UP000309215">
    <property type="component" value="Unassembled WGS sequence"/>
</dbReference>
<keyword evidence="4" id="KW-1185">Reference proteome</keyword>
<protein>
    <submittedName>
        <fullName evidence="3">PEGA domain-containing protein</fullName>
    </submittedName>
</protein>
<dbReference type="AlphaFoldDB" id="A0A4U1JF48"/>
<dbReference type="InterPro" id="IPR013229">
    <property type="entry name" value="PEGA"/>
</dbReference>
<proteinExistence type="predicted"/>
<comment type="caution">
    <text evidence="3">The sequence shown here is derived from an EMBL/GenBank/DDBJ whole genome shotgun (WGS) entry which is preliminary data.</text>
</comment>
<name>A0A4U1JF48_9BACT</name>
<accession>A0A4U1JF48</accession>
<sequence>MPQNGEGRANGSRRDEQDPSAGAARLLRWALMTTEACSTIRTILAISMIFVFAGGGALGCGGAAEGGAGPETAGQTAPKVEEPEQAEEVVEDSGTLDILSDPPQDVLLDGKPIGKTPLTNHRVKMGPHDVTFLDPAEGDRTMSVNVSPGDHQTVKLDHPPKIREQK</sequence>
<dbReference type="EMBL" id="SSMQ01000013">
    <property type="protein sequence ID" value="TKD08521.1"/>
    <property type="molecule type" value="Genomic_DNA"/>
</dbReference>
<feature type="region of interest" description="Disordered" evidence="1">
    <location>
        <begin position="62"/>
        <end position="82"/>
    </location>
</feature>
<evidence type="ECO:0000313" key="4">
    <source>
        <dbReference type="Proteomes" id="UP000309215"/>
    </source>
</evidence>
<feature type="compositionally biased region" description="Basic and acidic residues" evidence="1">
    <location>
        <begin position="152"/>
        <end position="166"/>
    </location>
</feature>
<dbReference type="OrthoDB" id="5524554at2"/>
<feature type="domain" description="PEGA" evidence="2">
    <location>
        <begin position="94"/>
        <end position="156"/>
    </location>
</feature>